<organism evidence="2 3">
    <name type="scientific">Haematococcus lacustris</name>
    <name type="common">Green alga</name>
    <name type="synonym">Haematococcus pluvialis</name>
    <dbReference type="NCBI Taxonomy" id="44745"/>
    <lineage>
        <taxon>Eukaryota</taxon>
        <taxon>Viridiplantae</taxon>
        <taxon>Chlorophyta</taxon>
        <taxon>core chlorophytes</taxon>
        <taxon>Chlorophyceae</taxon>
        <taxon>CS clade</taxon>
        <taxon>Chlamydomonadales</taxon>
        <taxon>Haematococcaceae</taxon>
        <taxon>Haematococcus</taxon>
    </lineage>
</organism>
<comment type="caution">
    <text evidence="2">The sequence shown here is derived from an EMBL/GenBank/DDBJ whole genome shotgun (WGS) entry which is preliminary data.</text>
</comment>
<feature type="signal peptide" evidence="1">
    <location>
        <begin position="1"/>
        <end position="43"/>
    </location>
</feature>
<evidence type="ECO:0000313" key="2">
    <source>
        <dbReference type="EMBL" id="GFH07873.1"/>
    </source>
</evidence>
<accession>A0A699YCX1</accession>
<keyword evidence="3" id="KW-1185">Reference proteome</keyword>
<dbReference type="EMBL" id="BLLF01000121">
    <property type="protein sequence ID" value="GFH07873.1"/>
    <property type="molecule type" value="Genomic_DNA"/>
</dbReference>
<protein>
    <submittedName>
        <fullName evidence="2">Uncharacterized protein</fullName>
    </submittedName>
</protein>
<feature type="non-terminal residue" evidence="2">
    <location>
        <position position="88"/>
    </location>
</feature>
<gene>
    <name evidence="2" type="ORF">HaLaN_02740</name>
</gene>
<keyword evidence="1" id="KW-0732">Signal</keyword>
<evidence type="ECO:0000256" key="1">
    <source>
        <dbReference type="SAM" id="SignalP"/>
    </source>
</evidence>
<evidence type="ECO:0000313" key="3">
    <source>
        <dbReference type="Proteomes" id="UP000485058"/>
    </source>
</evidence>
<reference evidence="2 3" key="1">
    <citation type="submission" date="2020-02" db="EMBL/GenBank/DDBJ databases">
        <title>Draft genome sequence of Haematococcus lacustris strain NIES-144.</title>
        <authorList>
            <person name="Morimoto D."/>
            <person name="Nakagawa S."/>
            <person name="Yoshida T."/>
            <person name="Sawayama S."/>
        </authorList>
    </citation>
    <scope>NUCLEOTIDE SEQUENCE [LARGE SCALE GENOMIC DNA]</scope>
    <source>
        <strain evidence="2 3">NIES-144</strain>
    </source>
</reference>
<feature type="chain" id="PRO_5025533447" evidence="1">
    <location>
        <begin position="44"/>
        <end position="88"/>
    </location>
</feature>
<sequence length="88" mass="9570">AAAWNSVLYLYQTATAASPRLCGGGFKQRRLSCLLLWLTAVQADLDPDQWPDLLDDVHGVSRRCDGQLHTVGDCRLAAGPAADIDTTW</sequence>
<dbReference type="Proteomes" id="UP000485058">
    <property type="component" value="Unassembled WGS sequence"/>
</dbReference>
<name>A0A699YCX1_HAELA</name>
<dbReference type="AlphaFoldDB" id="A0A699YCX1"/>
<proteinExistence type="predicted"/>
<feature type="non-terminal residue" evidence="2">
    <location>
        <position position="1"/>
    </location>
</feature>